<dbReference type="RefSeq" id="WP_072576183.1">
    <property type="nucleotide sequence ID" value="NZ_LWHB01000054.1"/>
</dbReference>
<protein>
    <submittedName>
        <fullName evidence="1">Phage gp6-like head-tail connector protein</fullName>
    </submittedName>
</protein>
<dbReference type="InterPro" id="IPR021146">
    <property type="entry name" value="Phage_gp6-like_head-tail"/>
</dbReference>
<dbReference type="NCBIfam" id="TIGR01560">
    <property type="entry name" value="put_DNA_pack"/>
    <property type="match status" value="1"/>
</dbReference>
<accession>A0A380MV45</accession>
<dbReference type="Gene3D" id="1.10.3230.30">
    <property type="entry name" value="Phage gp6-like head-tail connector protein"/>
    <property type="match status" value="1"/>
</dbReference>
<evidence type="ECO:0000313" key="2">
    <source>
        <dbReference type="Proteomes" id="UP000254601"/>
    </source>
</evidence>
<keyword evidence="2" id="KW-1185">Reference proteome</keyword>
<sequence>MIKLERVKQHLRIDHDDEDEYLAGRIDAAKIFVERDINRNLYADAHSIPQDDTYGIVITADLEQAMLLLIGNWYEHREAAADATKSEVPLAYWRLVQHYRLYGV</sequence>
<dbReference type="OrthoDB" id="8452319at2"/>
<gene>
    <name evidence="1" type="ORF">NCTC13337_01181</name>
</gene>
<dbReference type="AlphaFoldDB" id="A0A380MV45"/>
<reference evidence="1 2" key="1">
    <citation type="submission" date="2018-06" db="EMBL/GenBank/DDBJ databases">
        <authorList>
            <consortium name="Pathogen Informatics"/>
            <person name="Doyle S."/>
        </authorList>
    </citation>
    <scope>NUCLEOTIDE SEQUENCE [LARGE SCALE GENOMIC DNA]</scope>
    <source>
        <strain evidence="1 2">NCTC13337</strain>
    </source>
</reference>
<dbReference type="EMBL" id="UHIC01000001">
    <property type="protein sequence ID" value="SUO95257.1"/>
    <property type="molecule type" value="Genomic_DNA"/>
</dbReference>
<dbReference type="CDD" id="cd08054">
    <property type="entry name" value="gp6"/>
    <property type="match status" value="1"/>
</dbReference>
<name>A0A380MV45_9GAMM</name>
<evidence type="ECO:0000313" key="1">
    <source>
        <dbReference type="EMBL" id="SUO95257.1"/>
    </source>
</evidence>
<dbReference type="Proteomes" id="UP000254601">
    <property type="component" value="Unassembled WGS sequence"/>
</dbReference>
<organism evidence="1 2">
    <name type="scientific">Suttonella ornithocola</name>
    <dbReference type="NCBI Taxonomy" id="279832"/>
    <lineage>
        <taxon>Bacteria</taxon>
        <taxon>Pseudomonadati</taxon>
        <taxon>Pseudomonadota</taxon>
        <taxon>Gammaproteobacteria</taxon>
        <taxon>Cardiobacteriales</taxon>
        <taxon>Cardiobacteriaceae</taxon>
        <taxon>Suttonella</taxon>
    </lineage>
</organism>
<proteinExistence type="predicted"/>
<dbReference type="Pfam" id="PF05135">
    <property type="entry name" value="Phage_connect_1"/>
    <property type="match status" value="1"/>
</dbReference>
<dbReference type="InterPro" id="IPR006450">
    <property type="entry name" value="Phage_HK97_gp6-like"/>
</dbReference>